<reference evidence="3" key="1">
    <citation type="submission" date="2016-05" db="EMBL/GenBank/DDBJ databases">
        <title>Comparative genomics of biotechnologically important yeasts.</title>
        <authorList>
            <consortium name="DOE Joint Genome Institute"/>
            <person name="Riley R."/>
            <person name="Haridas S."/>
            <person name="Wolfe K.H."/>
            <person name="Lopes M.R."/>
            <person name="Hittinger C.T."/>
            <person name="Goker M."/>
            <person name="Salamov A."/>
            <person name="Wisecaver J."/>
            <person name="Long T.M."/>
            <person name="Aerts A.L."/>
            <person name="Barry K."/>
            <person name="Choi C."/>
            <person name="Clum A."/>
            <person name="Coughlan A.Y."/>
            <person name="Deshpande S."/>
            <person name="Douglass A.P."/>
            <person name="Hanson S.J."/>
            <person name="Klenk H.-P."/>
            <person name="Labutti K."/>
            <person name="Lapidus A."/>
            <person name="Lindquist E."/>
            <person name="Lipzen A."/>
            <person name="Meier-Kolthoff J.P."/>
            <person name="Ohm R.A."/>
            <person name="Otillar R.P."/>
            <person name="Pangilinan J."/>
            <person name="Peng Y."/>
            <person name="Rokas A."/>
            <person name="Rosa C.A."/>
            <person name="Scheuner C."/>
            <person name="Sibirny A.A."/>
            <person name="Slot J.C."/>
            <person name="Stielow J.B."/>
            <person name="Sun H."/>
            <person name="Kurtzman C.P."/>
            <person name="Blackwell M."/>
            <person name="Grigoriev I.V."/>
            <person name="Jeffries T.W."/>
        </authorList>
    </citation>
    <scope>NUCLEOTIDE SEQUENCE [LARGE SCALE GENOMIC DNA]</scope>
    <source>
        <strain evidence="3">NRRL Y-17324</strain>
    </source>
</reference>
<keyword evidence="3" id="KW-1185">Reference proteome</keyword>
<dbReference type="EMBL" id="KV453909">
    <property type="protein sequence ID" value="ODV82187.1"/>
    <property type="molecule type" value="Genomic_DNA"/>
</dbReference>
<dbReference type="RefSeq" id="XP_020067309.1">
    <property type="nucleotide sequence ID" value="XM_020206274.1"/>
</dbReference>
<dbReference type="Proteomes" id="UP000094285">
    <property type="component" value="Unassembled WGS sequence"/>
</dbReference>
<dbReference type="GeneID" id="30980411"/>
<name>A0A1E4SRY9_9ASCO</name>
<protein>
    <submittedName>
        <fullName evidence="2">Uncharacterized protein</fullName>
    </submittedName>
</protein>
<keyword evidence="1" id="KW-0812">Transmembrane</keyword>
<dbReference type="AlphaFoldDB" id="A0A1E4SRY9"/>
<proteinExistence type="predicted"/>
<gene>
    <name evidence="2" type="ORF">CANTADRAFT_137502</name>
</gene>
<evidence type="ECO:0000313" key="2">
    <source>
        <dbReference type="EMBL" id="ODV82187.1"/>
    </source>
</evidence>
<keyword evidence="1" id="KW-1133">Transmembrane helix</keyword>
<keyword evidence="1" id="KW-0472">Membrane</keyword>
<evidence type="ECO:0000256" key="1">
    <source>
        <dbReference type="SAM" id="Phobius"/>
    </source>
</evidence>
<feature type="transmembrane region" description="Helical" evidence="1">
    <location>
        <begin position="28"/>
        <end position="46"/>
    </location>
</feature>
<evidence type="ECO:0000313" key="3">
    <source>
        <dbReference type="Proteomes" id="UP000094285"/>
    </source>
</evidence>
<accession>A0A1E4SRY9</accession>
<organism evidence="2 3">
    <name type="scientific">Suhomyces tanzawaensis NRRL Y-17324</name>
    <dbReference type="NCBI Taxonomy" id="984487"/>
    <lineage>
        <taxon>Eukaryota</taxon>
        <taxon>Fungi</taxon>
        <taxon>Dikarya</taxon>
        <taxon>Ascomycota</taxon>
        <taxon>Saccharomycotina</taxon>
        <taxon>Pichiomycetes</taxon>
        <taxon>Debaryomycetaceae</taxon>
        <taxon>Suhomyces</taxon>
    </lineage>
</organism>
<sequence>MAGAAGRAYCPGHLAADPKLLAPFNCRYLLACSASLGCAVSVGFRVQCFMRKRKKYQQICIFGQIALGGIPQVQVSNNRRMIRKQVVLFGVGESRDSYYSLCWSWFHAS</sequence>